<dbReference type="PANTHER" id="PTHR31004:SF1">
    <property type="entry name" value="TRANSMEMBRANE PROTEIN 79"/>
    <property type="match status" value="1"/>
</dbReference>
<dbReference type="GO" id="GO:0045055">
    <property type="term" value="P:regulated exocytosis"/>
    <property type="evidence" value="ECO:0007669"/>
    <property type="project" value="TreeGrafter"/>
</dbReference>
<dbReference type="Pfam" id="PF01124">
    <property type="entry name" value="MAPEG"/>
    <property type="match status" value="1"/>
</dbReference>
<dbReference type="Proteomes" id="UP000623067">
    <property type="component" value="Unassembled WGS sequence"/>
</dbReference>
<evidence type="ECO:0008006" key="8">
    <source>
        <dbReference type="Google" id="ProtNLM"/>
    </source>
</evidence>
<dbReference type="GO" id="GO:0005765">
    <property type="term" value="C:lysosomal membrane"/>
    <property type="evidence" value="ECO:0007669"/>
    <property type="project" value="TreeGrafter"/>
</dbReference>
<dbReference type="EMBL" id="BMIH01000002">
    <property type="protein sequence ID" value="GGB30186.1"/>
    <property type="molecule type" value="Genomic_DNA"/>
</dbReference>
<keyword evidence="4 5" id="KW-0472">Membrane</keyword>
<protein>
    <recommendedName>
        <fullName evidence="8">MAPEG family protein</fullName>
    </recommendedName>
</protein>
<comment type="caution">
    <text evidence="6">The sequence shown here is derived from an EMBL/GenBank/DDBJ whole genome shotgun (WGS) entry which is preliminary data.</text>
</comment>
<dbReference type="AlphaFoldDB" id="A0A916T3U3"/>
<dbReference type="InterPro" id="IPR001129">
    <property type="entry name" value="Membr-assoc_MAPEG"/>
</dbReference>
<feature type="transmembrane region" description="Helical" evidence="5">
    <location>
        <begin position="31"/>
        <end position="52"/>
    </location>
</feature>
<proteinExistence type="predicted"/>
<comment type="subcellular location">
    <subcellularLocation>
        <location evidence="1">Membrane</location>
    </subcellularLocation>
</comment>
<sequence>MAAALCVTLLVSALCLYRGAATTLSPSERLIITAKADVIVMVWLAATIANVARLRFFSPDDIAGSGAGVATPQVERARAILQNTLEQVVFALPVHMSLALLVASSVPLTLALAALFATGRLLFWIGYARDAQARAFGFALTFYPTVAGLLVLVVESVKQSL</sequence>
<accession>A0A916T3U3</accession>
<name>A0A916T3U3_9SPHN</name>
<evidence type="ECO:0000256" key="2">
    <source>
        <dbReference type="ARBA" id="ARBA00022692"/>
    </source>
</evidence>
<evidence type="ECO:0000256" key="4">
    <source>
        <dbReference type="ARBA" id="ARBA00023136"/>
    </source>
</evidence>
<gene>
    <name evidence="6" type="ORF">GCM10011380_19570</name>
</gene>
<evidence type="ECO:0000256" key="1">
    <source>
        <dbReference type="ARBA" id="ARBA00004370"/>
    </source>
</evidence>
<dbReference type="SUPFAM" id="SSF161084">
    <property type="entry name" value="MAPEG domain-like"/>
    <property type="match status" value="1"/>
</dbReference>
<dbReference type="InterPro" id="IPR023352">
    <property type="entry name" value="MAPEG-like_dom_sf"/>
</dbReference>
<organism evidence="6 7">
    <name type="scientific">Sphingomonas metalli</name>
    <dbReference type="NCBI Taxonomy" id="1779358"/>
    <lineage>
        <taxon>Bacteria</taxon>
        <taxon>Pseudomonadati</taxon>
        <taxon>Pseudomonadota</taxon>
        <taxon>Alphaproteobacteria</taxon>
        <taxon>Sphingomonadales</taxon>
        <taxon>Sphingomonadaceae</taxon>
        <taxon>Sphingomonas</taxon>
    </lineage>
</organism>
<feature type="transmembrane region" description="Helical" evidence="5">
    <location>
        <begin position="98"/>
        <end position="123"/>
    </location>
</feature>
<keyword evidence="7" id="KW-1185">Reference proteome</keyword>
<evidence type="ECO:0000256" key="3">
    <source>
        <dbReference type="ARBA" id="ARBA00022989"/>
    </source>
</evidence>
<evidence type="ECO:0000256" key="5">
    <source>
        <dbReference type="SAM" id="Phobius"/>
    </source>
</evidence>
<evidence type="ECO:0000313" key="6">
    <source>
        <dbReference type="EMBL" id="GGB30186.1"/>
    </source>
</evidence>
<keyword evidence="3 5" id="KW-1133">Transmembrane helix</keyword>
<feature type="transmembrane region" description="Helical" evidence="5">
    <location>
        <begin position="135"/>
        <end position="154"/>
    </location>
</feature>
<dbReference type="Gene3D" id="1.20.120.550">
    <property type="entry name" value="Membrane associated eicosanoid/glutathione metabolism-like domain"/>
    <property type="match status" value="1"/>
</dbReference>
<keyword evidence="2 5" id="KW-0812">Transmembrane</keyword>
<evidence type="ECO:0000313" key="7">
    <source>
        <dbReference type="Proteomes" id="UP000623067"/>
    </source>
</evidence>
<reference evidence="6" key="2">
    <citation type="submission" date="2020-09" db="EMBL/GenBank/DDBJ databases">
        <authorList>
            <person name="Sun Q."/>
            <person name="Zhou Y."/>
        </authorList>
    </citation>
    <scope>NUCLEOTIDE SEQUENCE</scope>
    <source>
        <strain evidence="6">CGMCC 1.15330</strain>
    </source>
</reference>
<dbReference type="PANTHER" id="PTHR31004">
    <property type="entry name" value="TRANSMEMBRANE PROTEIN 79"/>
    <property type="match status" value="1"/>
</dbReference>
<reference evidence="6" key="1">
    <citation type="journal article" date="2014" name="Int. J. Syst. Evol. Microbiol.">
        <title>Complete genome sequence of Corynebacterium casei LMG S-19264T (=DSM 44701T), isolated from a smear-ripened cheese.</title>
        <authorList>
            <consortium name="US DOE Joint Genome Institute (JGI-PGF)"/>
            <person name="Walter F."/>
            <person name="Albersmeier A."/>
            <person name="Kalinowski J."/>
            <person name="Ruckert C."/>
        </authorList>
    </citation>
    <scope>NUCLEOTIDE SEQUENCE</scope>
    <source>
        <strain evidence="6">CGMCC 1.15330</strain>
    </source>
</reference>